<organism evidence="2 3">
    <name type="scientific">Pyrus ussuriensis x Pyrus communis</name>
    <dbReference type="NCBI Taxonomy" id="2448454"/>
    <lineage>
        <taxon>Eukaryota</taxon>
        <taxon>Viridiplantae</taxon>
        <taxon>Streptophyta</taxon>
        <taxon>Embryophyta</taxon>
        <taxon>Tracheophyta</taxon>
        <taxon>Spermatophyta</taxon>
        <taxon>Magnoliopsida</taxon>
        <taxon>eudicotyledons</taxon>
        <taxon>Gunneridae</taxon>
        <taxon>Pentapetalae</taxon>
        <taxon>rosids</taxon>
        <taxon>fabids</taxon>
        <taxon>Rosales</taxon>
        <taxon>Rosaceae</taxon>
        <taxon>Amygdaloideae</taxon>
        <taxon>Maleae</taxon>
        <taxon>Pyrus</taxon>
    </lineage>
</organism>
<proteinExistence type="predicted"/>
<feature type="compositionally biased region" description="Polar residues" evidence="1">
    <location>
        <begin position="10"/>
        <end position="19"/>
    </location>
</feature>
<dbReference type="Proteomes" id="UP000327157">
    <property type="component" value="Chromosome 4"/>
</dbReference>
<name>A0A5N5H7R9_9ROSA</name>
<feature type="region of interest" description="Disordered" evidence="1">
    <location>
        <begin position="1"/>
        <end position="96"/>
    </location>
</feature>
<reference evidence="3" key="2">
    <citation type="submission" date="2019-10" db="EMBL/GenBank/DDBJ databases">
        <title>A de novo genome assembly of a pear dwarfing rootstock.</title>
        <authorList>
            <person name="Wang F."/>
            <person name="Wang J."/>
            <person name="Li S."/>
            <person name="Zhang Y."/>
            <person name="Fang M."/>
            <person name="Ma L."/>
            <person name="Zhao Y."/>
            <person name="Jiang S."/>
        </authorList>
    </citation>
    <scope>NUCLEOTIDE SEQUENCE [LARGE SCALE GENOMIC DNA]</scope>
</reference>
<dbReference type="EMBL" id="SMOL01000231">
    <property type="protein sequence ID" value="KAB2622553.1"/>
    <property type="molecule type" value="Genomic_DNA"/>
</dbReference>
<evidence type="ECO:0000313" key="2">
    <source>
        <dbReference type="EMBL" id="KAB2622553.1"/>
    </source>
</evidence>
<evidence type="ECO:0000313" key="3">
    <source>
        <dbReference type="Proteomes" id="UP000327157"/>
    </source>
</evidence>
<protein>
    <submittedName>
        <fullName evidence="2">Uncharacterized protein</fullName>
    </submittedName>
</protein>
<sequence length="96" mass="10740">MKSSRWRWIQPTNHESNPKAQIKPPFKEKTSGGGKGPNLGGRHHSHAHGCHKMAEVEPVKGREKEERGGETKLWRGKGRNGIAGEKIRGRLEGRKS</sequence>
<keyword evidence="3" id="KW-1185">Reference proteome</keyword>
<feature type="compositionally biased region" description="Basic residues" evidence="1">
    <location>
        <begin position="41"/>
        <end position="51"/>
    </location>
</feature>
<gene>
    <name evidence="2" type="ORF">D8674_024735</name>
</gene>
<feature type="compositionally biased region" description="Basic and acidic residues" evidence="1">
    <location>
        <begin position="52"/>
        <end position="73"/>
    </location>
</feature>
<dbReference type="AlphaFoldDB" id="A0A5N5H7R9"/>
<reference evidence="2 3" key="1">
    <citation type="submission" date="2019-09" db="EMBL/GenBank/DDBJ databases">
        <authorList>
            <person name="Ou C."/>
        </authorList>
    </citation>
    <scope>NUCLEOTIDE SEQUENCE [LARGE SCALE GENOMIC DNA]</scope>
    <source>
        <strain evidence="2">S2</strain>
        <tissue evidence="2">Leaf</tissue>
    </source>
</reference>
<evidence type="ECO:0000256" key="1">
    <source>
        <dbReference type="SAM" id="MobiDB-lite"/>
    </source>
</evidence>
<comment type="caution">
    <text evidence="2">The sequence shown here is derived from an EMBL/GenBank/DDBJ whole genome shotgun (WGS) entry which is preliminary data.</text>
</comment>
<reference evidence="2 3" key="3">
    <citation type="submission" date="2019-11" db="EMBL/GenBank/DDBJ databases">
        <title>A de novo genome assembly of a pear dwarfing rootstock.</title>
        <authorList>
            <person name="Wang F."/>
            <person name="Wang J."/>
            <person name="Li S."/>
            <person name="Zhang Y."/>
            <person name="Fang M."/>
            <person name="Ma L."/>
            <person name="Zhao Y."/>
            <person name="Jiang S."/>
        </authorList>
    </citation>
    <scope>NUCLEOTIDE SEQUENCE [LARGE SCALE GENOMIC DNA]</scope>
    <source>
        <strain evidence="2">S2</strain>
        <tissue evidence="2">Leaf</tissue>
    </source>
</reference>
<feature type="compositionally biased region" description="Basic and acidic residues" evidence="1">
    <location>
        <begin position="85"/>
        <end position="96"/>
    </location>
</feature>
<accession>A0A5N5H7R9</accession>